<dbReference type="PROSITE" id="PS50044">
    <property type="entry name" value="SIGMA54_3"/>
    <property type="match status" value="1"/>
</dbReference>
<evidence type="ECO:0000259" key="9">
    <source>
        <dbReference type="Pfam" id="PF04552"/>
    </source>
</evidence>
<dbReference type="GO" id="GO:0016987">
    <property type="term" value="F:sigma factor activity"/>
    <property type="evidence" value="ECO:0007669"/>
    <property type="project" value="UniProtKB-KW"/>
</dbReference>
<evidence type="ECO:0000259" key="10">
    <source>
        <dbReference type="Pfam" id="PF04963"/>
    </source>
</evidence>
<feature type="domain" description="RNA polymerase sigma factor 54 DNA-binding" evidence="9">
    <location>
        <begin position="301"/>
        <end position="460"/>
    </location>
</feature>
<keyword evidence="6" id="KW-0731">Sigma factor</keyword>
<protein>
    <submittedName>
        <fullName evidence="11">RNA polymerase, sigma 54 subunit, RpoN</fullName>
    </submittedName>
</protein>
<evidence type="ECO:0000313" key="11">
    <source>
        <dbReference type="EMBL" id="ADI02608.1"/>
    </source>
</evidence>
<evidence type="ECO:0000256" key="2">
    <source>
        <dbReference type="ARBA" id="ARBA00022478"/>
    </source>
</evidence>
<dbReference type="Gene3D" id="1.10.10.60">
    <property type="entry name" value="Homeodomain-like"/>
    <property type="match status" value="1"/>
</dbReference>
<accession>D7CPH3</accession>
<dbReference type="PRINTS" id="PR00045">
    <property type="entry name" value="SIGMA54FCT"/>
</dbReference>
<dbReference type="eggNOG" id="COG1508">
    <property type="taxonomic scope" value="Bacteria"/>
</dbReference>
<dbReference type="Proteomes" id="UP000000378">
    <property type="component" value="Chromosome"/>
</dbReference>
<organism evidence="11 12">
    <name type="scientific">Syntrophothermus lipocalidus (strain DSM 12680 / TGB-C1)</name>
    <dbReference type="NCBI Taxonomy" id="643648"/>
    <lineage>
        <taxon>Bacteria</taxon>
        <taxon>Bacillati</taxon>
        <taxon>Bacillota</taxon>
        <taxon>Clostridia</taxon>
        <taxon>Eubacteriales</taxon>
        <taxon>Syntrophomonadaceae</taxon>
        <taxon>Syntrophothermus</taxon>
    </lineage>
</organism>
<feature type="domain" description="RNA polymerase sigma factor 54 core-binding" evidence="10">
    <location>
        <begin position="98"/>
        <end position="285"/>
    </location>
</feature>
<evidence type="ECO:0000256" key="3">
    <source>
        <dbReference type="ARBA" id="ARBA00022679"/>
    </source>
</evidence>
<dbReference type="PANTHER" id="PTHR32248:SF4">
    <property type="entry name" value="RNA POLYMERASE SIGMA-54 FACTOR"/>
    <property type="match status" value="1"/>
</dbReference>
<dbReference type="RefSeq" id="WP_013176010.1">
    <property type="nucleotide sequence ID" value="NC_014220.1"/>
</dbReference>
<keyword evidence="4" id="KW-0548">Nucleotidyltransferase</keyword>
<dbReference type="HOGENOM" id="CLU_020569_1_1_9"/>
<evidence type="ECO:0000256" key="1">
    <source>
        <dbReference type="ARBA" id="ARBA00008798"/>
    </source>
</evidence>
<keyword evidence="12" id="KW-1185">Reference proteome</keyword>
<dbReference type="Gene3D" id="1.10.10.1330">
    <property type="entry name" value="RNA polymerase sigma-54 factor, core-binding domain"/>
    <property type="match status" value="1"/>
</dbReference>
<keyword evidence="5" id="KW-0805">Transcription regulation</keyword>
<dbReference type="PANTHER" id="PTHR32248">
    <property type="entry name" value="RNA POLYMERASE SIGMA-54 FACTOR"/>
    <property type="match status" value="1"/>
</dbReference>
<dbReference type="NCBIfam" id="TIGR02395">
    <property type="entry name" value="rpoN_sigma"/>
    <property type="match status" value="1"/>
</dbReference>
<comment type="similarity">
    <text evidence="1">Belongs to the sigma-54 factor family.</text>
</comment>
<dbReference type="GO" id="GO:0016779">
    <property type="term" value="F:nucleotidyltransferase activity"/>
    <property type="evidence" value="ECO:0007669"/>
    <property type="project" value="UniProtKB-KW"/>
</dbReference>
<dbReference type="GO" id="GO:0006352">
    <property type="term" value="P:DNA-templated transcription initiation"/>
    <property type="evidence" value="ECO:0007669"/>
    <property type="project" value="InterPro"/>
</dbReference>
<keyword evidence="3" id="KW-0808">Transferase</keyword>
<keyword evidence="7" id="KW-0238">DNA-binding</keyword>
<dbReference type="InterPro" id="IPR007634">
    <property type="entry name" value="RNA_pol_sigma_54_DNA-bd"/>
</dbReference>
<dbReference type="Pfam" id="PF00309">
    <property type="entry name" value="Sigma54_AID"/>
    <property type="match status" value="1"/>
</dbReference>
<dbReference type="InterPro" id="IPR000394">
    <property type="entry name" value="RNA_pol_sigma_54"/>
</dbReference>
<reference evidence="12" key="1">
    <citation type="journal article" date="2010" name="Stand. Genomic Sci.">
        <title>Complete genome sequence of Syntrophothermus lipocalidus type strain (TGB-C1T).</title>
        <authorList>
            <consortium name="US DOE Joint Genome Institute (JGI-PGF)"/>
            <person name="Djao O."/>
            <person name="Zhang X."/>
            <person name="Lucas S."/>
            <person name="Lapidus A."/>
            <person name="Glavina Del Rio T."/>
            <person name="Nolan M."/>
            <person name="Tice H."/>
            <person name="Cheng J."/>
            <person name="Han C."/>
            <person name="Tapia R."/>
            <person name="Goodwin L."/>
            <person name="Pitluck S."/>
            <person name="Liolios K."/>
            <person name="Ivanova N."/>
            <person name="Mavromatis K."/>
            <person name="Mikhailova N."/>
            <person name="Ovchinnikova G."/>
            <person name="Pati A."/>
            <person name="Brambilla E."/>
            <person name="Chen A."/>
            <person name="Palaniappan K."/>
            <person name="Land M."/>
            <person name="Hauser L."/>
            <person name="Chang Y."/>
            <person name="Jeffries C."/>
            <person name="Rohde M."/>
            <person name="Sikorski J."/>
            <person name="Spring S."/>
            <person name="Goker M."/>
            <person name="Detter J."/>
            <person name="Woyke T."/>
            <person name="Bristow J."/>
            <person name="Eisen J."/>
            <person name="Markowitz V."/>
            <person name="Hugenholtz P."/>
            <person name="Kyrpides N."/>
            <person name="Klenk H."/>
        </authorList>
    </citation>
    <scope>NUCLEOTIDE SEQUENCE [LARGE SCALE GENOMIC DNA]</scope>
    <source>
        <strain evidence="12">DSM 12680 / TGB-C1</strain>
    </source>
</reference>
<dbReference type="KEGG" id="slp:Slip_1854"/>
<dbReference type="OrthoDB" id="9814402at2"/>
<name>D7CPH3_SYNLT</name>
<dbReference type="PROSITE" id="PS00718">
    <property type="entry name" value="SIGMA54_2"/>
    <property type="match status" value="1"/>
</dbReference>
<dbReference type="PIRSF" id="PIRSF000774">
    <property type="entry name" value="RpoN"/>
    <property type="match status" value="1"/>
</dbReference>
<dbReference type="GO" id="GO:0001216">
    <property type="term" value="F:DNA-binding transcription activator activity"/>
    <property type="evidence" value="ECO:0007669"/>
    <property type="project" value="InterPro"/>
</dbReference>
<dbReference type="GO" id="GO:0003677">
    <property type="term" value="F:DNA binding"/>
    <property type="evidence" value="ECO:0007669"/>
    <property type="project" value="UniProtKB-KW"/>
</dbReference>
<keyword evidence="2" id="KW-0240">DNA-directed RNA polymerase</keyword>
<reference evidence="11 12" key="2">
    <citation type="journal article" date="2010" name="Stand. Genomic Sci.">
        <title>Complete genome sequence of Syntrophothermus lipocalidus type strain (TGB-C1).</title>
        <authorList>
            <person name="Djao O.D."/>
            <person name="Zhang X."/>
            <person name="Lucas S."/>
            <person name="Lapidus A."/>
            <person name="Del Rio T.G."/>
            <person name="Nolan M."/>
            <person name="Tice H."/>
            <person name="Cheng J.F."/>
            <person name="Han C."/>
            <person name="Tapia R."/>
            <person name="Goodwin L."/>
            <person name="Pitluck S."/>
            <person name="Liolios K."/>
            <person name="Ivanova N."/>
            <person name="Mavromatis K."/>
            <person name="Mikhailova N."/>
            <person name="Ovchinnikova G."/>
            <person name="Pati A."/>
            <person name="Brambilla E."/>
            <person name="Chen A."/>
            <person name="Palaniappan K."/>
            <person name="Land M."/>
            <person name="Hauser L."/>
            <person name="Chang Y.J."/>
            <person name="Jeffries C.D."/>
            <person name="Rohde M."/>
            <person name="Sikorski J."/>
            <person name="Spring S."/>
            <person name="Goker M."/>
            <person name="Detter J.C."/>
            <person name="Woyke T."/>
            <person name="Bristow J."/>
            <person name="Eisen J.A."/>
            <person name="Markowitz V."/>
            <person name="Hugenholtz P."/>
            <person name="Kyrpides N.C."/>
            <person name="Klenk H.P."/>
        </authorList>
    </citation>
    <scope>NUCLEOTIDE SEQUENCE [LARGE SCALE GENOMIC DNA]</scope>
    <source>
        <strain evidence="12">DSM 12680 / TGB-C1</strain>
    </source>
</reference>
<evidence type="ECO:0000256" key="8">
    <source>
        <dbReference type="ARBA" id="ARBA00023163"/>
    </source>
</evidence>
<evidence type="ECO:0000256" key="5">
    <source>
        <dbReference type="ARBA" id="ARBA00023015"/>
    </source>
</evidence>
<dbReference type="STRING" id="643648.Slip_1854"/>
<dbReference type="Pfam" id="PF04552">
    <property type="entry name" value="Sigma54_DBD"/>
    <property type="match status" value="1"/>
</dbReference>
<evidence type="ECO:0000256" key="4">
    <source>
        <dbReference type="ARBA" id="ARBA00022695"/>
    </source>
</evidence>
<dbReference type="InterPro" id="IPR007046">
    <property type="entry name" value="RNA_pol_sigma_54_core-bd"/>
</dbReference>
<dbReference type="AlphaFoldDB" id="D7CPH3"/>
<dbReference type="EMBL" id="CP002048">
    <property type="protein sequence ID" value="ADI02608.1"/>
    <property type="molecule type" value="Genomic_DNA"/>
</dbReference>
<keyword evidence="8" id="KW-0804">Transcription</keyword>
<proteinExistence type="inferred from homology"/>
<dbReference type="GO" id="GO:0000428">
    <property type="term" value="C:DNA-directed RNA polymerase complex"/>
    <property type="evidence" value="ECO:0007669"/>
    <property type="project" value="UniProtKB-KW"/>
</dbReference>
<gene>
    <name evidence="11" type="ordered locus">Slip_1854</name>
</gene>
<sequence>MRLIHDLSLEQRQKLIITPELRQAIAILQMSALELDEYLQQELAENPFLELKDDPEPVEVELKSEDEGFETEWWEYFLDRSDLGYLGPKEKSEESKGYENLLTKAPTLHEHLLFQADITLSDEDMVIGEFLIGCIDDNGYLRVGIAEAAQHLGVANEQVEKVLKVIQTFEPYGVGARSLSECLCIQLVQTGKINPVAEKIVREHLDDLGKGRVAKIAARMGISVKDVQETADLIRTLDPKPGRQYGNSYDIRYLVPDVIVERINGEYVIQVCEGNLPRLVINQFYQNMLKQPGLFGHEAKKFMEDRFASALWIIRSIEHRRLTLYKVASCIVEVQREFLDKGVKYLKPLNLKQVADMIGVHESTISRATAGKYIQTPQGVFELKYFFGSAVSAAEGIEKYASRSVKKLIKEMIDAEDARNPLSDQKIAEVLEQSGIKISRRTVAKYRTELGIMSTSARKRY</sequence>
<dbReference type="InterPro" id="IPR038709">
    <property type="entry name" value="RpoN_core-bd_sf"/>
</dbReference>
<dbReference type="PROSITE" id="PS00717">
    <property type="entry name" value="SIGMA54_1"/>
    <property type="match status" value="1"/>
</dbReference>
<dbReference type="Pfam" id="PF04963">
    <property type="entry name" value="Sigma54_CBD"/>
    <property type="match status" value="1"/>
</dbReference>
<evidence type="ECO:0000256" key="7">
    <source>
        <dbReference type="ARBA" id="ARBA00023125"/>
    </source>
</evidence>
<evidence type="ECO:0000313" key="12">
    <source>
        <dbReference type="Proteomes" id="UP000000378"/>
    </source>
</evidence>
<evidence type="ECO:0000256" key="6">
    <source>
        <dbReference type="ARBA" id="ARBA00023082"/>
    </source>
</evidence>